<dbReference type="Pfam" id="PF12680">
    <property type="entry name" value="SnoaL_2"/>
    <property type="match status" value="1"/>
</dbReference>
<gene>
    <name evidence="2" type="ORF">SAMN04489721_2203</name>
</gene>
<name>A0A1H1WE32_9MICO</name>
<keyword evidence="2" id="KW-0413">Isomerase</keyword>
<reference evidence="3" key="1">
    <citation type="submission" date="2016-10" db="EMBL/GenBank/DDBJ databases">
        <authorList>
            <person name="Varghese N."/>
            <person name="Submissions S."/>
        </authorList>
    </citation>
    <scope>NUCLEOTIDE SEQUENCE [LARGE SCALE GENOMIC DNA]</scope>
    <source>
        <strain evidence="3">CPCC 202695</strain>
    </source>
</reference>
<dbReference type="EMBL" id="LT629755">
    <property type="protein sequence ID" value="SDS94389.1"/>
    <property type="molecule type" value="Genomic_DNA"/>
</dbReference>
<feature type="domain" description="SnoaL-like" evidence="1">
    <location>
        <begin position="3"/>
        <end position="103"/>
    </location>
</feature>
<dbReference type="STRING" id="589382.SAMN04489721_2203"/>
<evidence type="ECO:0000259" key="1">
    <source>
        <dbReference type="Pfam" id="PF12680"/>
    </source>
</evidence>
<dbReference type="AlphaFoldDB" id="A0A1H1WE32"/>
<dbReference type="InterPro" id="IPR032710">
    <property type="entry name" value="NTF2-like_dom_sf"/>
</dbReference>
<dbReference type="Proteomes" id="UP000199482">
    <property type="component" value="Chromosome I"/>
</dbReference>
<dbReference type="SUPFAM" id="SSF54427">
    <property type="entry name" value="NTF2-like"/>
    <property type="match status" value="1"/>
</dbReference>
<proteinExistence type="predicted"/>
<accession>A0A1H1WE32</accession>
<dbReference type="GO" id="GO:0016853">
    <property type="term" value="F:isomerase activity"/>
    <property type="evidence" value="ECO:0007669"/>
    <property type="project" value="UniProtKB-KW"/>
</dbReference>
<protein>
    <submittedName>
        <fullName evidence="2">Ketosteroid isomerase-related protein</fullName>
    </submittedName>
</protein>
<evidence type="ECO:0000313" key="2">
    <source>
        <dbReference type="EMBL" id="SDS94389.1"/>
    </source>
</evidence>
<organism evidence="2 3">
    <name type="scientific">Agromyces flavus</name>
    <dbReference type="NCBI Taxonomy" id="589382"/>
    <lineage>
        <taxon>Bacteria</taxon>
        <taxon>Bacillati</taxon>
        <taxon>Actinomycetota</taxon>
        <taxon>Actinomycetes</taxon>
        <taxon>Micrococcales</taxon>
        <taxon>Microbacteriaceae</taxon>
        <taxon>Agromyces</taxon>
    </lineage>
</organism>
<evidence type="ECO:0000313" key="3">
    <source>
        <dbReference type="Proteomes" id="UP000199482"/>
    </source>
</evidence>
<dbReference type="InterPro" id="IPR037401">
    <property type="entry name" value="SnoaL-like"/>
</dbReference>
<dbReference type="Gene3D" id="3.10.450.50">
    <property type="match status" value="1"/>
</dbReference>
<sequence>MSRLVGAINDHDLDRMVALFHPDYDSRQPAHPGRAFVGREQVRANWAAMFAGVPDFRAEVVRSVQDGELNWSEWAWHGTRSDRQPFEVRGVTLFRVRDGLIVDGTLYVEDVEREAMGIEDAVEGMSGTRPASDR</sequence>